<name>A0A7I8DHG8_9BACL</name>
<dbReference type="AlphaFoldDB" id="A0A7I8DHG8"/>
<gene>
    <name evidence="2" type="ORF">skT53_34440</name>
</gene>
<organism evidence="2 3">
    <name type="scientific">Effusibacillus dendaii</name>
    <dbReference type="NCBI Taxonomy" id="2743772"/>
    <lineage>
        <taxon>Bacteria</taxon>
        <taxon>Bacillati</taxon>
        <taxon>Bacillota</taxon>
        <taxon>Bacilli</taxon>
        <taxon>Bacillales</taxon>
        <taxon>Alicyclobacillaceae</taxon>
        <taxon>Effusibacillus</taxon>
    </lineage>
</organism>
<dbReference type="InterPro" id="IPR023346">
    <property type="entry name" value="Lysozyme-like_dom_sf"/>
</dbReference>
<dbReference type="PANTHER" id="PTHR37423">
    <property type="entry name" value="SOLUBLE LYTIC MUREIN TRANSGLYCOSYLASE-RELATED"/>
    <property type="match status" value="1"/>
</dbReference>
<dbReference type="RefSeq" id="WP_264175984.1">
    <property type="nucleotide sequence ID" value="NZ_AP023366.1"/>
</dbReference>
<keyword evidence="3" id="KW-1185">Reference proteome</keyword>
<dbReference type="PANTHER" id="PTHR37423:SF2">
    <property type="entry name" value="MEMBRANE-BOUND LYTIC MUREIN TRANSGLYCOSYLASE C"/>
    <property type="match status" value="1"/>
</dbReference>
<feature type="domain" description="Transglycosylase SLT" evidence="1">
    <location>
        <begin position="101"/>
        <end position="208"/>
    </location>
</feature>
<sequence>MDPKILGAYMQLNAWQSMSVSDNATTSGDSGLFHDYLNLLLSQQIGDQNSPSPSASYQQTSIGKPKPIRYVKPSELNLTFSKPFPAVSPTSSPMPHDMDQLIQKAAAKYDVDANLIRAVIRQESNFRTDATSPVGAMGLMQLMPSTAKELGVSNAYDPAQNIDAGTRYLKGLLNRYNGDVQLALAAYNAGPGNVDRYNGIPPFSETRNYVAAILNHYNNMG</sequence>
<evidence type="ECO:0000313" key="3">
    <source>
        <dbReference type="Proteomes" id="UP000593802"/>
    </source>
</evidence>
<protein>
    <recommendedName>
        <fullName evidence="1">Transglycosylase SLT domain-containing protein</fullName>
    </recommendedName>
</protein>
<dbReference type="EMBL" id="AP023366">
    <property type="protein sequence ID" value="BCJ88459.1"/>
    <property type="molecule type" value="Genomic_DNA"/>
</dbReference>
<dbReference type="CDD" id="cd00254">
    <property type="entry name" value="LT-like"/>
    <property type="match status" value="1"/>
</dbReference>
<dbReference type="Gene3D" id="1.10.530.10">
    <property type="match status" value="1"/>
</dbReference>
<reference evidence="2 3" key="1">
    <citation type="submission" date="2020-08" db="EMBL/GenBank/DDBJ databases">
        <title>Complete Genome Sequence of Effusibacillus dendaii Strain skT53, Isolated from Farmland soil.</title>
        <authorList>
            <person name="Konishi T."/>
            <person name="Kawasaki H."/>
        </authorList>
    </citation>
    <scope>NUCLEOTIDE SEQUENCE [LARGE SCALE GENOMIC DNA]</scope>
    <source>
        <strain evidence="3">skT53</strain>
    </source>
</reference>
<dbReference type="Pfam" id="PF01464">
    <property type="entry name" value="SLT"/>
    <property type="match status" value="1"/>
</dbReference>
<dbReference type="InterPro" id="IPR008258">
    <property type="entry name" value="Transglycosylase_SLT_dom_1"/>
</dbReference>
<dbReference type="KEGG" id="eff:skT53_34440"/>
<accession>A0A7I8DHG8</accession>
<evidence type="ECO:0000313" key="2">
    <source>
        <dbReference type="EMBL" id="BCJ88459.1"/>
    </source>
</evidence>
<proteinExistence type="predicted"/>
<evidence type="ECO:0000259" key="1">
    <source>
        <dbReference type="Pfam" id="PF01464"/>
    </source>
</evidence>
<dbReference type="SUPFAM" id="SSF53955">
    <property type="entry name" value="Lysozyme-like"/>
    <property type="match status" value="1"/>
</dbReference>
<dbReference type="Proteomes" id="UP000593802">
    <property type="component" value="Chromosome"/>
</dbReference>